<dbReference type="CDD" id="cd13565">
    <property type="entry name" value="PBP2_PstS"/>
    <property type="match status" value="1"/>
</dbReference>
<feature type="compositionally biased region" description="Polar residues" evidence="5">
    <location>
        <begin position="29"/>
        <end position="40"/>
    </location>
</feature>
<accession>A0A916Y921</accession>
<evidence type="ECO:0000313" key="9">
    <source>
        <dbReference type="Proteomes" id="UP000633205"/>
    </source>
</evidence>
<proteinExistence type="inferred from homology"/>
<dbReference type="PROSITE" id="PS51257">
    <property type="entry name" value="PROKAR_LIPOPROTEIN"/>
    <property type="match status" value="1"/>
</dbReference>
<keyword evidence="3 4" id="KW-0592">Phosphate transport</keyword>
<keyword evidence="2 4" id="KW-0813">Transport</keyword>
<dbReference type="GO" id="GO:0042301">
    <property type="term" value="F:phosphate ion binding"/>
    <property type="evidence" value="ECO:0007669"/>
    <property type="project" value="InterPro"/>
</dbReference>
<keyword evidence="9" id="KW-1185">Reference proteome</keyword>
<dbReference type="AlphaFoldDB" id="A0A916Y921"/>
<organism evidence="8 9">
    <name type="scientific">Microbacterium faecale</name>
    <dbReference type="NCBI Taxonomy" id="1804630"/>
    <lineage>
        <taxon>Bacteria</taxon>
        <taxon>Bacillati</taxon>
        <taxon>Actinomycetota</taxon>
        <taxon>Actinomycetes</taxon>
        <taxon>Micrococcales</taxon>
        <taxon>Microbacteriaceae</taxon>
        <taxon>Microbacterium</taxon>
    </lineage>
</organism>
<reference evidence="8" key="1">
    <citation type="journal article" date="2014" name="Int. J. Syst. Evol. Microbiol.">
        <title>Complete genome sequence of Corynebacterium casei LMG S-19264T (=DSM 44701T), isolated from a smear-ripened cheese.</title>
        <authorList>
            <consortium name="US DOE Joint Genome Institute (JGI-PGF)"/>
            <person name="Walter F."/>
            <person name="Albersmeier A."/>
            <person name="Kalinowski J."/>
            <person name="Ruckert C."/>
        </authorList>
    </citation>
    <scope>NUCLEOTIDE SEQUENCE</scope>
    <source>
        <strain evidence="8">CGMCC 1.15152</strain>
    </source>
</reference>
<evidence type="ECO:0000313" key="8">
    <source>
        <dbReference type="EMBL" id="GGD34851.1"/>
    </source>
</evidence>
<dbReference type="GO" id="GO:0043190">
    <property type="term" value="C:ATP-binding cassette (ABC) transporter complex"/>
    <property type="evidence" value="ECO:0007669"/>
    <property type="project" value="InterPro"/>
</dbReference>
<keyword evidence="6" id="KW-0732">Signal</keyword>
<reference evidence="8" key="2">
    <citation type="submission" date="2020-09" db="EMBL/GenBank/DDBJ databases">
        <authorList>
            <person name="Sun Q."/>
            <person name="Zhou Y."/>
        </authorList>
    </citation>
    <scope>NUCLEOTIDE SEQUENCE</scope>
    <source>
        <strain evidence="8">CGMCC 1.15152</strain>
    </source>
</reference>
<dbReference type="Gene3D" id="3.40.190.10">
    <property type="entry name" value="Periplasmic binding protein-like II"/>
    <property type="match status" value="2"/>
</dbReference>
<dbReference type="InterPro" id="IPR050962">
    <property type="entry name" value="Phosphate-bind_PstS"/>
</dbReference>
<dbReference type="InterPro" id="IPR024370">
    <property type="entry name" value="PBP_domain"/>
</dbReference>
<dbReference type="PANTHER" id="PTHR42996:SF1">
    <property type="entry name" value="PHOSPHATE-BINDING PROTEIN PSTS"/>
    <property type="match status" value="1"/>
</dbReference>
<evidence type="ECO:0000256" key="4">
    <source>
        <dbReference type="PIRNR" id="PIRNR002756"/>
    </source>
</evidence>
<evidence type="ECO:0000259" key="7">
    <source>
        <dbReference type="Pfam" id="PF12849"/>
    </source>
</evidence>
<dbReference type="SUPFAM" id="SSF53850">
    <property type="entry name" value="Periplasmic binding protein-like II"/>
    <property type="match status" value="1"/>
</dbReference>
<feature type="domain" description="PBP" evidence="7">
    <location>
        <begin position="42"/>
        <end position="341"/>
    </location>
</feature>
<dbReference type="Pfam" id="PF12849">
    <property type="entry name" value="PBP_like_2"/>
    <property type="match status" value="1"/>
</dbReference>
<evidence type="ECO:0000256" key="5">
    <source>
        <dbReference type="SAM" id="MobiDB-lite"/>
    </source>
</evidence>
<dbReference type="PIRSF" id="PIRSF002756">
    <property type="entry name" value="PstS"/>
    <property type="match status" value="1"/>
</dbReference>
<dbReference type="EMBL" id="BMHO01000001">
    <property type="protein sequence ID" value="GGD34851.1"/>
    <property type="molecule type" value="Genomic_DNA"/>
</dbReference>
<dbReference type="InterPro" id="IPR005673">
    <property type="entry name" value="ABC_phos-bd_PstS"/>
</dbReference>
<dbReference type="Proteomes" id="UP000633205">
    <property type="component" value="Unassembled WGS sequence"/>
</dbReference>
<feature type="signal peptide" evidence="6">
    <location>
        <begin position="1"/>
        <end position="24"/>
    </location>
</feature>
<comment type="caution">
    <text evidence="8">The sequence shown here is derived from an EMBL/GenBank/DDBJ whole genome shotgun (WGS) entry which is preliminary data.</text>
</comment>
<dbReference type="RefSeq" id="WP_188711568.1">
    <property type="nucleotide sequence ID" value="NZ_BMHO01000001.1"/>
</dbReference>
<sequence>MKLNRLSGIAALGAVAALTLAGCAANEQPADQNDDTTTSDAPAESGGSSGTIGATGASSQASAQQALVAEFQTANPEATVNYESTGSGTGRENFTSGASDFIGSDRAYELDEFGAGFAGCVSDSIVEVPTYISPVAIAFNLPEIDTLNLDADTIAAIFAGDITTWNDEAIASQNDGVELPDTAITPVNRSDSSGTTETFTTYLDATASDAWTYGPVEDWPIDGTESANGTQGVSQVIGQGEGTIGYLDASQVPEGAGQVAVGVDGEYVAYSSEAASKLIENSELEADREPQDLVFAVDPATATDGAYPIALVSYLIACVEYEDTDKAQLVKDYLTYVASEEGQEASATASGSAPISEGLREQVLTAVDAIVTE</sequence>
<feature type="region of interest" description="Disordered" evidence="5">
    <location>
        <begin position="27"/>
        <end position="56"/>
    </location>
</feature>
<evidence type="ECO:0000256" key="1">
    <source>
        <dbReference type="ARBA" id="ARBA00008725"/>
    </source>
</evidence>
<evidence type="ECO:0000256" key="3">
    <source>
        <dbReference type="ARBA" id="ARBA00022592"/>
    </source>
</evidence>
<feature type="chain" id="PRO_5038754587" description="Phosphate-binding protein" evidence="6">
    <location>
        <begin position="25"/>
        <end position="373"/>
    </location>
</feature>
<dbReference type="PANTHER" id="PTHR42996">
    <property type="entry name" value="PHOSPHATE-BINDING PROTEIN PSTS"/>
    <property type="match status" value="1"/>
</dbReference>
<dbReference type="GO" id="GO:0035435">
    <property type="term" value="P:phosphate ion transmembrane transport"/>
    <property type="evidence" value="ECO:0007669"/>
    <property type="project" value="InterPro"/>
</dbReference>
<gene>
    <name evidence="8" type="ORF">GCM10010915_14050</name>
</gene>
<comment type="similarity">
    <text evidence="1 4">Belongs to the PstS family.</text>
</comment>
<name>A0A916Y921_9MICO</name>
<evidence type="ECO:0000256" key="2">
    <source>
        <dbReference type="ARBA" id="ARBA00022448"/>
    </source>
</evidence>
<protein>
    <recommendedName>
        <fullName evidence="4">Phosphate-binding protein</fullName>
    </recommendedName>
</protein>
<evidence type="ECO:0000256" key="6">
    <source>
        <dbReference type="SAM" id="SignalP"/>
    </source>
</evidence>